<dbReference type="AlphaFoldDB" id="A0A2M8RAS4"/>
<protein>
    <submittedName>
        <fullName evidence="1">Uncharacterized protein</fullName>
    </submittedName>
</protein>
<dbReference type="Proteomes" id="UP000231194">
    <property type="component" value="Unassembled WGS sequence"/>
</dbReference>
<name>A0A2M8RAS4_9BRAD</name>
<evidence type="ECO:0000313" key="1">
    <source>
        <dbReference type="EMBL" id="PJG54921.1"/>
    </source>
</evidence>
<accession>A0A2M8RAS4</accession>
<reference evidence="1 2" key="1">
    <citation type="submission" date="2017-11" db="EMBL/GenBank/DDBJ databases">
        <title>Bradyrhizobium forestalis sp. nov., an efficient nitrogen-fixing bacterium isolated from nodules of forest legume species in the Amazon.</title>
        <authorList>
            <person name="Costa E.M."/>
            <person name="Guimaraes A."/>
            <person name="Carvalho T.S."/>
            <person name="Rodrigues T.L."/>
            <person name="Ribeiro P.R.A."/>
            <person name="Lebbe L."/>
            <person name="Willems A."/>
            <person name="Moreira F.M.S."/>
        </authorList>
    </citation>
    <scope>NUCLEOTIDE SEQUENCE [LARGE SCALE GENOMIC DNA]</scope>
    <source>
        <strain evidence="1 2">INPA54B</strain>
    </source>
</reference>
<proteinExistence type="predicted"/>
<gene>
    <name evidence="1" type="ORF">CVM73_12575</name>
</gene>
<sequence>MPRLDRGIQGSAAVIGSRNLRRGVLDRPDKPGDDTFSVATPAGARAHINYQTRSRCAASCRPSCWQSPR</sequence>
<keyword evidence="2" id="KW-1185">Reference proteome</keyword>
<dbReference type="EMBL" id="PGVG01000008">
    <property type="protein sequence ID" value="PJG54921.1"/>
    <property type="molecule type" value="Genomic_DNA"/>
</dbReference>
<comment type="caution">
    <text evidence="1">The sequence shown here is derived from an EMBL/GenBank/DDBJ whole genome shotgun (WGS) entry which is preliminary data.</text>
</comment>
<organism evidence="1 2">
    <name type="scientific">Bradyrhizobium forestalis</name>
    <dbReference type="NCBI Taxonomy" id="1419263"/>
    <lineage>
        <taxon>Bacteria</taxon>
        <taxon>Pseudomonadati</taxon>
        <taxon>Pseudomonadota</taxon>
        <taxon>Alphaproteobacteria</taxon>
        <taxon>Hyphomicrobiales</taxon>
        <taxon>Nitrobacteraceae</taxon>
        <taxon>Bradyrhizobium</taxon>
    </lineage>
</organism>
<evidence type="ECO:0000313" key="2">
    <source>
        <dbReference type="Proteomes" id="UP000231194"/>
    </source>
</evidence>